<keyword evidence="7 11" id="KW-0547">Nucleotide-binding</keyword>
<keyword evidence="5 11" id="KW-0808">Transferase</keyword>
<organism evidence="13 14">
    <name type="scientific">Candidatus Paraprevotella stercoravium</name>
    <dbReference type="NCBI Taxonomy" id="2838725"/>
    <lineage>
        <taxon>Bacteria</taxon>
        <taxon>Pseudomonadati</taxon>
        <taxon>Bacteroidota</taxon>
        <taxon>Bacteroidia</taxon>
        <taxon>Bacteroidales</taxon>
        <taxon>Prevotellaceae</taxon>
        <taxon>Paraprevotella</taxon>
    </lineage>
</organism>
<evidence type="ECO:0000259" key="12">
    <source>
        <dbReference type="Pfam" id="PF01467"/>
    </source>
</evidence>
<evidence type="ECO:0000256" key="7">
    <source>
        <dbReference type="ARBA" id="ARBA00022741"/>
    </source>
</evidence>
<evidence type="ECO:0000256" key="2">
    <source>
        <dbReference type="ARBA" id="ARBA00005019"/>
    </source>
</evidence>
<reference evidence="13" key="1">
    <citation type="journal article" date="2021" name="PeerJ">
        <title>Extensive microbial diversity within the chicken gut microbiome revealed by metagenomics and culture.</title>
        <authorList>
            <person name="Gilroy R."/>
            <person name="Ravi A."/>
            <person name="Getino M."/>
            <person name="Pursley I."/>
            <person name="Horton D.L."/>
            <person name="Alikhan N.F."/>
            <person name="Baker D."/>
            <person name="Gharbi K."/>
            <person name="Hall N."/>
            <person name="Watson M."/>
            <person name="Adriaenssens E.M."/>
            <person name="Foster-Nyarko E."/>
            <person name="Jarju S."/>
            <person name="Secka A."/>
            <person name="Antonio M."/>
            <person name="Oren A."/>
            <person name="Chaudhuri R.R."/>
            <person name="La Ragione R."/>
            <person name="Hildebrand F."/>
            <person name="Pallen M.J."/>
        </authorList>
    </citation>
    <scope>NUCLEOTIDE SEQUENCE</scope>
    <source>
        <strain evidence="13">G3-2149</strain>
    </source>
</reference>
<evidence type="ECO:0000256" key="1">
    <source>
        <dbReference type="ARBA" id="ARBA00002324"/>
    </source>
</evidence>
<dbReference type="PANTHER" id="PTHR39321:SF3">
    <property type="entry name" value="PHOSPHOPANTETHEINE ADENYLYLTRANSFERASE"/>
    <property type="match status" value="1"/>
</dbReference>
<dbReference type="EC" id="2.7.7.18" evidence="11"/>
<comment type="caution">
    <text evidence="13">The sequence shown here is derived from an EMBL/GenBank/DDBJ whole genome shotgun (WGS) entry which is preliminary data.</text>
</comment>
<evidence type="ECO:0000313" key="13">
    <source>
        <dbReference type="EMBL" id="MBU3853042.1"/>
    </source>
</evidence>
<dbReference type="Gene3D" id="3.40.50.620">
    <property type="entry name" value="HUPs"/>
    <property type="match status" value="1"/>
</dbReference>
<reference evidence="13" key="2">
    <citation type="submission" date="2021-04" db="EMBL/GenBank/DDBJ databases">
        <authorList>
            <person name="Gilroy R."/>
        </authorList>
    </citation>
    <scope>NUCLEOTIDE SEQUENCE</scope>
    <source>
        <strain evidence="13">G3-2149</strain>
    </source>
</reference>
<dbReference type="NCBIfam" id="TIGR00482">
    <property type="entry name" value="nicotinate (nicotinamide) nucleotide adenylyltransferase"/>
    <property type="match status" value="1"/>
</dbReference>
<proteinExistence type="inferred from homology"/>
<evidence type="ECO:0000256" key="5">
    <source>
        <dbReference type="ARBA" id="ARBA00022679"/>
    </source>
</evidence>
<dbReference type="NCBIfam" id="TIGR00125">
    <property type="entry name" value="cyt_tran_rel"/>
    <property type="match status" value="1"/>
</dbReference>
<evidence type="ECO:0000256" key="11">
    <source>
        <dbReference type="HAMAP-Rule" id="MF_00244"/>
    </source>
</evidence>
<keyword evidence="9 11" id="KW-0520">NAD</keyword>
<keyword evidence="6 11" id="KW-0548">Nucleotidyltransferase</keyword>
<evidence type="ECO:0000256" key="3">
    <source>
        <dbReference type="ARBA" id="ARBA00009014"/>
    </source>
</evidence>
<evidence type="ECO:0000256" key="6">
    <source>
        <dbReference type="ARBA" id="ARBA00022695"/>
    </source>
</evidence>
<dbReference type="CDD" id="cd02165">
    <property type="entry name" value="NMNAT"/>
    <property type="match status" value="1"/>
</dbReference>
<evidence type="ECO:0000313" key="14">
    <source>
        <dbReference type="Proteomes" id="UP000823865"/>
    </source>
</evidence>
<sequence>MIRTGIYGGSFNPIHRGHIELAEFICRNKYVDELWFLVSPQNPFKEKATDLLDDHRRLELARIATEEYPNLSVCDLEFRLPRPSYMYKTLEALELEYPDRKFVLIIGADNWLAFDRWAEYRTLLKRYEILVFPRNGYPVDPYNMPKGVQLLPSPIIDISATEIRQRLKNGEDASNLLPPKVWEQIQKEQDYNK</sequence>
<dbReference type="GO" id="GO:0004515">
    <property type="term" value="F:nicotinate-nucleotide adenylyltransferase activity"/>
    <property type="evidence" value="ECO:0007669"/>
    <property type="project" value="UniProtKB-UniRule"/>
</dbReference>
<accession>A0A9E2P0X8</accession>
<dbReference type="Pfam" id="PF01467">
    <property type="entry name" value="CTP_transf_like"/>
    <property type="match status" value="1"/>
</dbReference>
<dbReference type="PANTHER" id="PTHR39321">
    <property type="entry name" value="NICOTINATE-NUCLEOTIDE ADENYLYLTRANSFERASE-RELATED"/>
    <property type="match status" value="1"/>
</dbReference>
<dbReference type="AlphaFoldDB" id="A0A9E2P0X8"/>
<name>A0A9E2P0X8_9BACT</name>
<gene>
    <name evidence="11" type="primary">nadD</name>
    <name evidence="13" type="ORF">H9789_04380</name>
</gene>
<evidence type="ECO:0000256" key="4">
    <source>
        <dbReference type="ARBA" id="ARBA00022642"/>
    </source>
</evidence>
<feature type="domain" description="Cytidyltransferase-like" evidence="12">
    <location>
        <begin position="6"/>
        <end position="166"/>
    </location>
</feature>
<dbReference type="Proteomes" id="UP000823865">
    <property type="component" value="Unassembled WGS sequence"/>
</dbReference>
<dbReference type="InterPro" id="IPR004821">
    <property type="entry name" value="Cyt_trans-like"/>
</dbReference>
<dbReference type="SUPFAM" id="SSF52374">
    <property type="entry name" value="Nucleotidylyl transferase"/>
    <property type="match status" value="1"/>
</dbReference>
<dbReference type="GO" id="GO:0009435">
    <property type="term" value="P:NAD+ biosynthetic process"/>
    <property type="evidence" value="ECO:0007669"/>
    <property type="project" value="UniProtKB-UniRule"/>
</dbReference>
<protein>
    <recommendedName>
        <fullName evidence="11">Probable nicotinate-nucleotide adenylyltransferase</fullName>
        <ecNumber evidence="11">2.7.7.18</ecNumber>
    </recommendedName>
    <alternativeName>
        <fullName evidence="11">Deamido-NAD(+) diphosphorylase</fullName>
    </alternativeName>
    <alternativeName>
        <fullName evidence="11">Deamido-NAD(+) pyrophosphorylase</fullName>
    </alternativeName>
    <alternativeName>
        <fullName evidence="11">Nicotinate mononucleotide adenylyltransferase</fullName>
        <shortName evidence="11">NaMN adenylyltransferase</shortName>
    </alternativeName>
</protein>
<dbReference type="InterPro" id="IPR005248">
    <property type="entry name" value="NadD/NMNAT"/>
</dbReference>
<dbReference type="HAMAP" id="MF_00244">
    <property type="entry name" value="NaMN_adenylyltr"/>
    <property type="match status" value="1"/>
</dbReference>
<comment type="similarity">
    <text evidence="3 11">Belongs to the NadD family.</text>
</comment>
<dbReference type="InterPro" id="IPR014729">
    <property type="entry name" value="Rossmann-like_a/b/a_fold"/>
</dbReference>
<dbReference type="EMBL" id="JAHLFU010000086">
    <property type="protein sequence ID" value="MBU3853042.1"/>
    <property type="molecule type" value="Genomic_DNA"/>
</dbReference>
<comment type="function">
    <text evidence="1 11">Catalyzes the reversible adenylation of nicotinate mononucleotide (NaMN) to nicotinic acid adenine dinucleotide (NaAD).</text>
</comment>
<evidence type="ECO:0000256" key="9">
    <source>
        <dbReference type="ARBA" id="ARBA00023027"/>
    </source>
</evidence>
<evidence type="ECO:0000256" key="8">
    <source>
        <dbReference type="ARBA" id="ARBA00022840"/>
    </source>
</evidence>
<comment type="pathway">
    <text evidence="2 11">Cofactor biosynthesis; NAD(+) biosynthesis; deamido-NAD(+) from nicotinate D-ribonucleotide: step 1/1.</text>
</comment>
<keyword evidence="4 11" id="KW-0662">Pyridine nucleotide biosynthesis</keyword>
<evidence type="ECO:0000256" key="10">
    <source>
        <dbReference type="ARBA" id="ARBA00048721"/>
    </source>
</evidence>
<keyword evidence="8 11" id="KW-0067">ATP-binding</keyword>
<dbReference type="GO" id="GO:0005524">
    <property type="term" value="F:ATP binding"/>
    <property type="evidence" value="ECO:0007669"/>
    <property type="project" value="UniProtKB-KW"/>
</dbReference>
<comment type="catalytic activity">
    <reaction evidence="10 11">
        <text>nicotinate beta-D-ribonucleotide + ATP + H(+) = deamido-NAD(+) + diphosphate</text>
        <dbReference type="Rhea" id="RHEA:22860"/>
        <dbReference type="ChEBI" id="CHEBI:15378"/>
        <dbReference type="ChEBI" id="CHEBI:30616"/>
        <dbReference type="ChEBI" id="CHEBI:33019"/>
        <dbReference type="ChEBI" id="CHEBI:57502"/>
        <dbReference type="ChEBI" id="CHEBI:58437"/>
        <dbReference type="EC" id="2.7.7.18"/>
    </reaction>
</comment>